<comment type="caution">
    <text evidence="1">The sequence shown here is derived from an EMBL/GenBank/DDBJ whole genome shotgun (WGS) entry which is preliminary data.</text>
</comment>
<protein>
    <submittedName>
        <fullName evidence="1">Uncharacterized protein</fullName>
    </submittedName>
</protein>
<evidence type="ECO:0000313" key="3">
    <source>
        <dbReference type="Proteomes" id="UP001491310"/>
    </source>
</evidence>
<sequence>MTNTEQDTQGPTGAQELPDNGEMAVALCFGESAAQLQLTKGGIRAISLDTTAAIWKTLVQKMAFFLDKVEQLVAGRRTLFGEMGTLTAEWHCLWAQLKKITDIQEVTDGAVISFVAVADLTKELRANVHALNICRHNYLCNAFTRVLKHVQVARFFVALYPMGRDLPSLLTLLAMQANGPSSSEAPCMVKTWAGC</sequence>
<reference evidence="1" key="2">
    <citation type="submission" date="2024-04" db="EMBL/GenBank/DDBJ databases">
        <authorList>
            <person name="Dal Grande F."/>
            <person name="Keller J."/>
            <person name="Delaux P.-M."/>
        </authorList>
    </citation>
    <scope>NUCLEOTIDE SEQUENCE</scope>
    <source>
        <strain evidence="1">SAG 216-7</strain>
    </source>
</reference>
<organism evidence="1 3">
    <name type="scientific">Coccomyxa subellipsoidea</name>
    <dbReference type="NCBI Taxonomy" id="248742"/>
    <lineage>
        <taxon>Eukaryota</taxon>
        <taxon>Viridiplantae</taxon>
        <taxon>Chlorophyta</taxon>
        <taxon>core chlorophytes</taxon>
        <taxon>Trebouxiophyceae</taxon>
        <taxon>Trebouxiophyceae incertae sedis</taxon>
        <taxon>Coccomyxaceae</taxon>
        <taxon>Coccomyxa</taxon>
    </lineage>
</organism>
<reference evidence="1 3" key="1">
    <citation type="journal article" date="2024" name="Nat. Commun.">
        <title>Phylogenomics reveals the evolutionary origins of lichenization in chlorophyte algae.</title>
        <authorList>
            <person name="Puginier C."/>
            <person name="Libourel C."/>
            <person name="Otte J."/>
            <person name="Skaloud P."/>
            <person name="Haon M."/>
            <person name="Grisel S."/>
            <person name="Petersen M."/>
            <person name="Berrin J.G."/>
            <person name="Delaux P.M."/>
            <person name="Dal Grande F."/>
            <person name="Keller J."/>
        </authorList>
    </citation>
    <scope>NUCLEOTIDE SEQUENCE [LARGE SCALE GENOMIC DNA]</scope>
    <source>
        <strain evidence="1 3">SAG 216-7</strain>
    </source>
</reference>
<accession>A0ABR2YAI8</accession>
<name>A0ABR2YAI8_9CHLO</name>
<dbReference type="Proteomes" id="UP001491310">
    <property type="component" value="Unassembled WGS sequence"/>
</dbReference>
<dbReference type="EMBL" id="JALJOT010000019">
    <property type="protein sequence ID" value="KAK9901092.1"/>
    <property type="molecule type" value="Genomic_DNA"/>
</dbReference>
<gene>
    <name evidence="1" type="ORF">WJX75_003711</name>
    <name evidence="2" type="ORF">WJX75_004534</name>
</gene>
<proteinExistence type="predicted"/>
<keyword evidence="3" id="KW-1185">Reference proteome</keyword>
<evidence type="ECO:0000313" key="2">
    <source>
        <dbReference type="EMBL" id="KAK9901100.1"/>
    </source>
</evidence>
<dbReference type="EMBL" id="JALJOT010000019">
    <property type="protein sequence ID" value="KAK9901100.1"/>
    <property type="molecule type" value="Genomic_DNA"/>
</dbReference>
<evidence type="ECO:0000313" key="1">
    <source>
        <dbReference type="EMBL" id="KAK9901092.1"/>
    </source>
</evidence>